<dbReference type="AlphaFoldDB" id="A0A1I8ADR6"/>
<keyword evidence="1" id="KW-1185">Reference proteome</keyword>
<organism evidence="1 2">
    <name type="scientific">Steinernema glaseri</name>
    <dbReference type="NCBI Taxonomy" id="37863"/>
    <lineage>
        <taxon>Eukaryota</taxon>
        <taxon>Metazoa</taxon>
        <taxon>Ecdysozoa</taxon>
        <taxon>Nematoda</taxon>
        <taxon>Chromadorea</taxon>
        <taxon>Rhabditida</taxon>
        <taxon>Tylenchina</taxon>
        <taxon>Panagrolaimomorpha</taxon>
        <taxon>Strongyloidoidea</taxon>
        <taxon>Steinernematidae</taxon>
        <taxon>Steinernema</taxon>
    </lineage>
</organism>
<evidence type="ECO:0000313" key="2">
    <source>
        <dbReference type="WBParaSite" id="L893_g4692.t1"/>
    </source>
</evidence>
<proteinExistence type="predicted"/>
<dbReference type="Proteomes" id="UP000095287">
    <property type="component" value="Unplaced"/>
</dbReference>
<evidence type="ECO:0000313" key="1">
    <source>
        <dbReference type="Proteomes" id="UP000095287"/>
    </source>
</evidence>
<sequence>MYLPKLAAGTPPITAKKKVSLPLGRSDAAAGSTQRRQSANIVRNFVAASDSHGTLSRNVCERGSGLGTAASCENPHTTTDDAMVPSFYGSSWLGFRRKVRNVQKAAIEVVRGFFFWIFLSMRTDVELGEVINLSAKNQARRFFSSPKAIRLTYNVYALQSHEKTEFGFIQTQRKKGKRGSNDILSSTSPDALHPLVYIISFLRIALTINYF</sequence>
<reference evidence="2" key="1">
    <citation type="submission" date="2016-11" db="UniProtKB">
        <authorList>
            <consortium name="WormBaseParasite"/>
        </authorList>
    </citation>
    <scope>IDENTIFICATION</scope>
</reference>
<dbReference type="WBParaSite" id="L893_g4692.t1">
    <property type="protein sequence ID" value="L893_g4692.t1"/>
    <property type="gene ID" value="L893_g4692"/>
</dbReference>
<name>A0A1I8ADR6_9BILA</name>
<protein>
    <submittedName>
        <fullName evidence="2">Uncharacterized protein</fullName>
    </submittedName>
</protein>
<accession>A0A1I8ADR6</accession>